<keyword evidence="1" id="KW-0472">Membrane</keyword>
<gene>
    <name evidence="2" type="ORF">ICL07_18835</name>
</gene>
<reference evidence="2 3" key="1">
    <citation type="submission" date="2020-09" db="EMBL/GenBank/DDBJ databases">
        <title>Genome sequences of type strains of Chitinophaga qingshengii and Chitinophaga varians.</title>
        <authorList>
            <person name="Kittiwongwattana C."/>
        </authorList>
    </citation>
    <scope>NUCLEOTIDE SEQUENCE [LARGE SCALE GENOMIC DNA]</scope>
    <source>
        <strain evidence="2 3">JCM 30026</strain>
    </source>
</reference>
<organism evidence="2 3">
    <name type="scientific">Chitinophaga qingshengii</name>
    <dbReference type="NCBI Taxonomy" id="1569794"/>
    <lineage>
        <taxon>Bacteria</taxon>
        <taxon>Pseudomonadati</taxon>
        <taxon>Bacteroidota</taxon>
        <taxon>Chitinophagia</taxon>
        <taxon>Chitinophagales</taxon>
        <taxon>Chitinophagaceae</taxon>
        <taxon>Chitinophaga</taxon>
    </lineage>
</organism>
<protein>
    <submittedName>
        <fullName evidence="2">Uncharacterized protein</fullName>
    </submittedName>
</protein>
<keyword evidence="1" id="KW-0812">Transmembrane</keyword>
<keyword evidence="1" id="KW-1133">Transmembrane helix</keyword>
<evidence type="ECO:0000313" key="3">
    <source>
        <dbReference type="Proteomes" id="UP000659124"/>
    </source>
</evidence>
<evidence type="ECO:0000256" key="1">
    <source>
        <dbReference type="SAM" id="Phobius"/>
    </source>
</evidence>
<dbReference type="RefSeq" id="WP_188089565.1">
    <property type="nucleotide sequence ID" value="NZ_JACVFC010000002.1"/>
</dbReference>
<name>A0ABR7TR35_9BACT</name>
<accession>A0ABR7TR35</accession>
<feature type="transmembrane region" description="Helical" evidence="1">
    <location>
        <begin position="7"/>
        <end position="28"/>
    </location>
</feature>
<dbReference type="EMBL" id="JACVFC010000002">
    <property type="protein sequence ID" value="MBC9932448.1"/>
    <property type="molecule type" value="Genomic_DNA"/>
</dbReference>
<evidence type="ECO:0000313" key="2">
    <source>
        <dbReference type="EMBL" id="MBC9932448.1"/>
    </source>
</evidence>
<comment type="caution">
    <text evidence="2">The sequence shown here is derived from an EMBL/GenBank/DDBJ whole genome shotgun (WGS) entry which is preliminary data.</text>
</comment>
<keyword evidence="3" id="KW-1185">Reference proteome</keyword>
<feature type="transmembrane region" description="Helical" evidence="1">
    <location>
        <begin position="48"/>
        <end position="68"/>
    </location>
</feature>
<sequence>MHPVLRGILGVLLLIVGFLLAIFDLAYIWQAIADTNHVMPKDTTTKVIVWTVLTLVGCIFLAITWFCLYKGYKLCRPRVEKKKEKIEFLGEEF</sequence>
<proteinExistence type="predicted"/>
<dbReference type="Proteomes" id="UP000659124">
    <property type="component" value="Unassembled WGS sequence"/>
</dbReference>